<dbReference type="RefSeq" id="WP_301663188.1">
    <property type="nucleotide sequence ID" value="NZ_VCYH01000002.1"/>
</dbReference>
<keyword evidence="2" id="KW-1185">Reference proteome</keyword>
<protein>
    <submittedName>
        <fullName evidence="1">Uncharacterized protein</fullName>
    </submittedName>
</protein>
<gene>
    <name evidence="1" type="ORF">FGU65_04210</name>
</gene>
<dbReference type="EMBL" id="VCYH01000002">
    <property type="protein sequence ID" value="MDN7024101.1"/>
    <property type="molecule type" value="Genomic_DNA"/>
</dbReference>
<name>A0ABT8M840_9EURY</name>
<evidence type="ECO:0000313" key="2">
    <source>
        <dbReference type="Proteomes" id="UP001168338"/>
    </source>
</evidence>
<accession>A0ABT8M840</accession>
<sequence length="134" mass="14822">MQLTVIAGFGVGDIDTSEIRPAVLEIAVDPERGRVVDEILLGHAITGNFRCTAEPTLDRFRIAVGQYSDLDRLEQALAEIAALEYDAAGYNAVDSYTVRDLVRDLRQQREEAVTRKETDTIEDEIATGIYGGEY</sequence>
<dbReference type="Proteomes" id="UP001168338">
    <property type="component" value="Unassembled WGS sequence"/>
</dbReference>
<organism evidence="1 2">
    <name type="scientific">Methanoculleus frigidifontis</name>
    <dbReference type="NCBI Taxonomy" id="2584085"/>
    <lineage>
        <taxon>Archaea</taxon>
        <taxon>Methanobacteriati</taxon>
        <taxon>Methanobacteriota</taxon>
        <taxon>Stenosarchaea group</taxon>
        <taxon>Methanomicrobia</taxon>
        <taxon>Methanomicrobiales</taxon>
        <taxon>Methanomicrobiaceae</taxon>
        <taxon>Methanoculleus</taxon>
    </lineage>
</organism>
<reference evidence="1" key="1">
    <citation type="submission" date="2019-05" db="EMBL/GenBank/DDBJ databases">
        <title>Methanoculleus sp. FWC-SCC1, a methanogenic archaeon isolated from deep marine cold seep.</title>
        <authorList>
            <person name="Chen Y.-W."/>
            <person name="Chen S.-C."/>
            <person name="Teng N.-H."/>
            <person name="Lai M.-C."/>
        </authorList>
    </citation>
    <scope>NUCLEOTIDE SEQUENCE</scope>
    <source>
        <strain evidence="1">FWC-SCC1</strain>
    </source>
</reference>
<evidence type="ECO:0000313" key="1">
    <source>
        <dbReference type="EMBL" id="MDN7024101.1"/>
    </source>
</evidence>
<proteinExistence type="predicted"/>
<comment type="caution">
    <text evidence="1">The sequence shown here is derived from an EMBL/GenBank/DDBJ whole genome shotgun (WGS) entry which is preliminary data.</text>
</comment>